<dbReference type="STRING" id="927083.DB32_000447"/>
<proteinExistence type="predicted"/>
<feature type="region of interest" description="Disordered" evidence="1">
    <location>
        <begin position="1"/>
        <end position="31"/>
    </location>
</feature>
<sequence>MLSAGLLVGGCDDPNTDTSRRNGGAGPDPTGVIEGTVLYVGPRPDCVRAGDDGTGEPTEIIGNVILTLFVFDNPPPPTGSASSATSLLTIPGETMFSLNDCMPVDATAEDRRPIMRSAPFIWPELALGRGVCDDPDPENPSCPGTAYQIRGFFDYDGDFNPFFSVRNLPTAGDVAGGAFISTTAVPPQFQRIAFGHIDENPNGQVVEGVAVTLGAPVATERPVFQVAAQTRALDSRDTLPTTEDPIVREAELLALTNMRLDSIVEATPGARPSSAWQNAFTAAGIDSRSYFFGSPAYGFYVAPVDANNDGMQDAHPILGTARINYFFPVPIVRRARTPAEQRSGLPDVLIVGSIPPTTQNVLTTGGFPVEAFNQVRAGIPPIAVMITNPQMPSECRVPIIAPGNTAETYERIWVDCQELPSGNYDINLLSGLAGAQIVNAIEQCLSTCTRDPATCETICNMTAPRRTETGNTHCRDNPAAVTDPMAPPRICSGSASGQAWSVPNELGCPDFSYRIGAVNQLDPVRADGSLPLCGEDGSVMLPEQGRAGAWSIVDVADDTTPEQAASFDPGHGIPACERARRVATGEESSPVAYMPVSNPACCPPTLDVFCGLPLCPLRSAATDINGDGAVDEGDLIAPDLDLDMTAPAPYPYPEAVVPAQDPAASRSTREMRVRGTAAGDGDYHIDEDDRVVPHCTPFLMPAGCCQIAEACEQDPEGDACPR</sequence>
<reference evidence="2 3" key="1">
    <citation type="submission" date="2015-03" db="EMBL/GenBank/DDBJ databases">
        <title>Genome assembly of Sandaracinus amylolyticus DSM 53668.</title>
        <authorList>
            <person name="Sharma G."/>
            <person name="Subramanian S."/>
        </authorList>
    </citation>
    <scope>NUCLEOTIDE SEQUENCE [LARGE SCALE GENOMIC DNA]</scope>
    <source>
        <strain evidence="2 3">DSM 53668</strain>
    </source>
</reference>
<keyword evidence="3" id="KW-1185">Reference proteome</keyword>
<dbReference type="KEGG" id="samy:DB32_000447"/>
<protein>
    <submittedName>
        <fullName evidence="2">Uncharacterized protein</fullName>
    </submittedName>
</protein>
<evidence type="ECO:0000313" key="3">
    <source>
        <dbReference type="Proteomes" id="UP000034883"/>
    </source>
</evidence>
<organism evidence="2 3">
    <name type="scientific">Sandaracinus amylolyticus</name>
    <dbReference type="NCBI Taxonomy" id="927083"/>
    <lineage>
        <taxon>Bacteria</taxon>
        <taxon>Pseudomonadati</taxon>
        <taxon>Myxococcota</taxon>
        <taxon>Polyangia</taxon>
        <taxon>Polyangiales</taxon>
        <taxon>Sandaracinaceae</taxon>
        <taxon>Sandaracinus</taxon>
    </lineage>
</organism>
<name>A0A0F6VZ38_9BACT</name>
<dbReference type="AlphaFoldDB" id="A0A0F6VZ38"/>
<accession>A0A0F6VZ38</accession>
<dbReference type="Proteomes" id="UP000034883">
    <property type="component" value="Chromosome"/>
</dbReference>
<evidence type="ECO:0000313" key="2">
    <source>
        <dbReference type="EMBL" id="AKF03298.1"/>
    </source>
</evidence>
<evidence type="ECO:0000256" key="1">
    <source>
        <dbReference type="SAM" id="MobiDB-lite"/>
    </source>
</evidence>
<gene>
    <name evidence="2" type="ORF">DB32_000447</name>
</gene>
<dbReference type="EMBL" id="CP011125">
    <property type="protein sequence ID" value="AKF03298.1"/>
    <property type="molecule type" value="Genomic_DNA"/>
</dbReference>